<comment type="cofactor">
    <cofactor evidence="1">
        <name>adenosylcob(III)alamin</name>
        <dbReference type="ChEBI" id="CHEBI:18408"/>
    </cofactor>
</comment>
<proteinExistence type="predicted"/>
<gene>
    <name evidence="7" type="ORF">KC573_02465</name>
</gene>
<dbReference type="SUPFAM" id="SSF51998">
    <property type="entry name" value="PFL-like glycyl radical enzymes"/>
    <property type="match status" value="1"/>
</dbReference>
<keyword evidence="2" id="KW-0846">Cobalamin</keyword>
<reference evidence="7" key="1">
    <citation type="submission" date="2020-04" db="EMBL/GenBank/DDBJ databases">
        <authorList>
            <person name="Zhang T."/>
        </authorList>
    </citation>
    <scope>NUCLEOTIDE SEQUENCE</scope>
    <source>
        <strain evidence="7">HKST-UBA02</strain>
    </source>
</reference>
<dbReference type="EMBL" id="JAGQKY010000097">
    <property type="protein sequence ID" value="MCA9397668.1"/>
    <property type="molecule type" value="Genomic_DNA"/>
</dbReference>
<dbReference type="InterPro" id="IPR054158">
    <property type="entry name" value="RNR-II_ins_dom"/>
</dbReference>
<organism evidence="7 8">
    <name type="scientific">candidate division WWE3 bacterium</name>
    <dbReference type="NCBI Taxonomy" id="2053526"/>
    <lineage>
        <taxon>Bacteria</taxon>
        <taxon>Katanobacteria</taxon>
    </lineage>
</organism>
<evidence type="ECO:0000256" key="4">
    <source>
        <dbReference type="ARBA" id="ARBA00023285"/>
    </source>
</evidence>
<evidence type="ECO:0000313" key="7">
    <source>
        <dbReference type="EMBL" id="MCA9397668.1"/>
    </source>
</evidence>
<feature type="region of interest" description="Disordered" evidence="5">
    <location>
        <begin position="233"/>
        <end position="268"/>
    </location>
</feature>
<comment type="caution">
    <text evidence="7">The sequence shown here is derived from an EMBL/GenBank/DDBJ whole genome shotgun (WGS) entry which is preliminary data.</text>
</comment>
<sequence length="268" mass="30377">SRWRDDLGRRETWSETIQRFVDFMKENLQDSLTDKEYSQIHDALLHQEVVPSMRLLWASGSAARSTHVAAYNCSYIVPQKLRDFSEIMYILMCGSAAGFSVERQNIENLPRIETQSGNKRETYLVPDTKEGWCDALLSGLESWYAGDDIDFDYSAIRPKGSRLKTMGGRAMGADPLIDLLSFTKELIVSNQGRQLSSIQVHDLICKIGEIVEASGKRRAALISLSDLNDADKKKKKNGRFYETAPHRSLANNSTVYTQKPTPEEFLEE</sequence>
<protein>
    <submittedName>
        <fullName evidence="7">Ribonucleoside-triphosphate reductase</fullName>
    </submittedName>
</protein>
<dbReference type="GO" id="GO:0031419">
    <property type="term" value="F:cobalamin binding"/>
    <property type="evidence" value="ECO:0007669"/>
    <property type="project" value="UniProtKB-KW"/>
</dbReference>
<dbReference type="AlphaFoldDB" id="A0A955LW94"/>
<keyword evidence="4" id="KW-0170">Cobalt</keyword>
<evidence type="ECO:0000256" key="1">
    <source>
        <dbReference type="ARBA" id="ARBA00001922"/>
    </source>
</evidence>
<dbReference type="PANTHER" id="PTHR43371:SF1">
    <property type="entry name" value="RIBONUCLEOSIDE-DIPHOSPHATE REDUCTASE"/>
    <property type="match status" value="1"/>
</dbReference>
<reference evidence="7" key="2">
    <citation type="journal article" date="2021" name="Microbiome">
        <title>Successional dynamics and alternative stable states in a saline activated sludge microbial community over 9 years.</title>
        <authorList>
            <person name="Wang Y."/>
            <person name="Ye J."/>
            <person name="Ju F."/>
            <person name="Liu L."/>
            <person name="Boyd J.A."/>
            <person name="Deng Y."/>
            <person name="Parks D.H."/>
            <person name="Jiang X."/>
            <person name="Yin X."/>
            <person name="Woodcroft B.J."/>
            <person name="Tyson G.W."/>
            <person name="Hugenholtz P."/>
            <person name="Polz M.F."/>
            <person name="Zhang T."/>
        </authorList>
    </citation>
    <scope>NUCLEOTIDE SEQUENCE</scope>
    <source>
        <strain evidence="7">HKST-UBA02</strain>
    </source>
</reference>
<evidence type="ECO:0000256" key="5">
    <source>
        <dbReference type="SAM" id="MobiDB-lite"/>
    </source>
</evidence>
<dbReference type="PANTHER" id="PTHR43371">
    <property type="entry name" value="VITAMIN B12-DEPENDENT RIBONUCLEOTIDE REDUCTASE"/>
    <property type="match status" value="1"/>
</dbReference>
<evidence type="ECO:0000256" key="2">
    <source>
        <dbReference type="ARBA" id="ARBA00022628"/>
    </source>
</evidence>
<dbReference type="Proteomes" id="UP000699691">
    <property type="component" value="Unassembled WGS sequence"/>
</dbReference>
<dbReference type="GO" id="GO:0004748">
    <property type="term" value="F:ribonucleoside-diphosphate reductase activity, thioredoxin disulfide as acceptor"/>
    <property type="evidence" value="ECO:0007669"/>
    <property type="project" value="TreeGrafter"/>
</dbReference>
<feature type="domain" description="B12-dependent ribonucleotide reductase insertion" evidence="6">
    <location>
        <begin position="118"/>
        <end position="181"/>
    </location>
</feature>
<feature type="compositionally biased region" description="Polar residues" evidence="5">
    <location>
        <begin position="249"/>
        <end position="260"/>
    </location>
</feature>
<dbReference type="InterPro" id="IPR050862">
    <property type="entry name" value="RdRp_reductase_class-2"/>
</dbReference>
<name>A0A955LW94_UNCKA</name>
<evidence type="ECO:0000256" key="3">
    <source>
        <dbReference type="ARBA" id="ARBA00023002"/>
    </source>
</evidence>
<dbReference type="Gene3D" id="3.20.70.20">
    <property type="match status" value="2"/>
</dbReference>
<feature type="non-terminal residue" evidence="7">
    <location>
        <position position="1"/>
    </location>
</feature>
<dbReference type="Pfam" id="PF21995">
    <property type="entry name" value="RNR-II_ins_dom"/>
    <property type="match status" value="1"/>
</dbReference>
<evidence type="ECO:0000313" key="8">
    <source>
        <dbReference type="Proteomes" id="UP000699691"/>
    </source>
</evidence>
<accession>A0A955LW94</accession>
<keyword evidence="3" id="KW-0560">Oxidoreductase</keyword>
<evidence type="ECO:0000259" key="6">
    <source>
        <dbReference type="Pfam" id="PF21995"/>
    </source>
</evidence>